<keyword evidence="2" id="KW-0812">Transmembrane</keyword>
<protein>
    <recommendedName>
        <fullName evidence="5">DUF3176 domain-containing protein</fullName>
    </recommendedName>
</protein>
<dbReference type="PANTHER" id="PTHR35394:SF5">
    <property type="entry name" value="DUF3176 DOMAIN-CONTAINING PROTEIN"/>
    <property type="match status" value="1"/>
</dbReference>
<dbReference type="Pfam" id="PF11374">
    <property type="entry name" value="DUF3176"/>
    <property type="match status" value="1"/>
</dbReference>
<evidence type="ECO:0000313" key="4">
    <source>
        <dbReference type="Proteomes" id="UP000800040"/>
    </source>
</evidence>
<accession>A0A6A5KT40</accession>
<dbReference type="InterPro" id="IPR021514">
    <property type="entry name" value="DUF3176"/>
</dbReference>
<evidence type="ECO:0000256" key="2">
    <source>
        <dbReference type="SAM" id="Phobius"/>
    </source>
</evidence>
<dbReference type="AlphaFoldDB" id="A0A6A5KT40"/>
<dbReference type="OrthoDB" id="5376804at2759"/>
<dbReference type="PANTHER" id="PTHR35394">
    <property type="entry name" value="DUF3176 DOMAIN-CONTAINING PROTEIN"/>
    <property type="match status" value="1"/>
</dbReference>
<feature type="transmembrane region" description="Helical" evidence="2">
    <location>
        <begin position="147"/>
        <end position="167"/>
    </location>
</feature>
<feature type="compositionally biased region" description="Polar residues" evidence="1">
    <location>
        <begin position="1"/>
        <end position="14"/>
    </location>
</feature>
<feature type="transmembrane region" description="Helical" evidence="2">
    <location>
        <begin position="105"/>
        <end position="127"/>
    </location>
</feature>
<keyword evidence="2" id="KW-1133">Transmembrane helix</keyword>
<evidence type="ECO:0000313" key="3">
    <source>
        <dbReference type="EMBL" id="KAF1839422.1"/>
    </source>
</evidence>
<proteinExistence type="predicted"/>
<organism evidence="3 4">
    <name type="scientific">Decorospora gaudefroyi</name>
    <dbReference type="NCBI Taxonomy" id="184978"/>
    <lineage>
        <taxon>Eukaryota</taxon>
        <taxon>Fungi</taxon>
        <taxon>Dikarya</taxon>
        <taxon>Ascomycota</taxon>
        <taxon>Pezizomycotina</taxon>
        <taxon>Dothideomycetes</taxon>
        <taxon>Pleosporomycetidae</taxon>
        <taxon>Pleosporales</taxon>
        <taxon>Pleosporineae</taxon>
        <taxon>Pleosporaceae</taxon>
        <taxon>Decorospora</taxon>
    </lineage>
</organism>
<dbReference type="EMBL" id="ML975245">
    <property type="protein sequence ID" value="KAF1839422.1"/>
    <property type="molecule type" value="Genomic_DNA"/>
</dbReference>
<name>A0A6A5KT40_9PLEO</name>
<feature type="transmembrane region" description="Helical" evidence="2">
    <location>
        <begin position="627"/>
        <end position="649"/>
    </location>
</feature>
<evidence type="ECO:0000256" key="1">
    <source>
        <dbReference type="SAM" id="MobiDB-lite"/>
    </source>
</evidence>
<evidence type="ECO:0008006" key="5">
    <source>
        <dbReference type="Google" id="ProtNLM"/>
    </source>
</evidence>
<reference evidence="3" key="1">
    <citation type="submission" date="2020-01" db="EMBL/GenBank/DDBJ databases">
        <authorList>
            <consortium name="DOE Joint Genome Institute"/>
            <person name="Haridas S."/>
            <person name="Albert R."/>
            <person name="Binder M."/>
            <person name="Bloem J."/>
            <person name="Labutti K."/>
            <person name="Salamov A."/>
            <person name="Andreopoulos B."/>
            <person name="Baker S.E."/>
            <person name="Barry K."/>
            <person name="Bills G."/>
            <person name="Bluhm B.H."/>
            <person name="Cannon C."/>
            <person name="Castanera R."/>
            <person name="Culley D.E."/>
            <person name="Daum C."/>
            <person name="Ezra D."/>
            <person name="Gonzalez J.B."/>
            <person name="Henrissat B."/>
            <person name="Kuo A."/>
            <person name="Liang C."/>
            <person name="Lipzen A."/>
            <person name="Lutzoni F."/>
            <person name="Magnuson J."/>
            <person name="Mondo S."/>
            <person name="Nolan M."/>
            <person name="Ohm R."/>
            <person name="Pangilinan J."/>
            <person name="Park H.-J."/>
            <person name="Ramirez L."/>
            <person name="Alfaro M."/>
            <person name="Sun H."/>
            <person name="Tritt A."/>
            <person name="Yoshinaga Y."/>
            <person name="Zwiers L.-H."/>
            <person name="Turgeon B.G."/>
            <person name="Goodwin S.B."/>
            <person name="Spatafora J.W."/>
            <person name="Crous P.W."/>
            <person name="Grigoriev I.V."/>
        </authorList>
    </citation>
    <scope>NUCLEOTIDE SEQUENCE</scope>
    <source>
        <strain evidence="3">P77</strain>
    </source>
</reference>
<keyword evidence="2" id="KW-0472">Membrane</keyword>
<feature type="transmembrane region" description="Helical" evidence="2">
    <location>
        <begin position="209"/>
        <end position="231"/>
    </location>
</feature>
<dbReference type="Proteomes" id="UP000800040">
    <property type="component" value="Unassembled WGS sequence"/>
</dbReference>
<gene>
    <name evidence="3" type="ORF">BDW02DRAFT_593774</name>
</gene>
<feature type="region of interest" description="Disordered" evidence="1">
    <location>
        <begin position="1"/>
        <end position="37"/>
    </location>
</feature>
<keyword evidence="4" id="KW-1185">Reference proteome</keyword>
<sequence length="711" mass="78066">MNNQNDRLLPSSFSGAPHAAWARGPGSGTPPQQRIPHEGYKAAGHYHPLISGEPVSPVYEDSIPKQTGTVNAIPLSSMRGLSGSYDSESKATSELPPARSRITSWMFEILALIASVASTVAIVAILIHQNGKPLADWTFRFTVNTVIATLGTVARTTLAFALSACIGQQKWNWLSRKPDTVRAFERFDEASRGPWGGTRLFIWLRFRHWAALGALVTVGTVAFDPFLQAIISTYGQSDDVTTTSSATIGQALKADGGYIINYKSGPVGLVSEPFGNYTYTATTSVPDFGIISSIYGGFHNTSGTYDKTVAFECMTGNCTWPVFVSAAVCSSCVDVSGELTSATKEGSRNGTNVPGPTNVLSSRNYTTFSLPQSEIKNWNGVSRIKGPNPDWYEYSGVSASPRTLMTISTLSRARRTLKFPDVQTLMIGFSVIKASDDYIDSKVPWELSRPVATECVMYLCSNAYQASSEAGVLKEDVMGSWAIRDRASHQGIDSKYSGFERWIEEDETSSYDLYSPGIDFPRNDLRLVVPPEQSKSFPTTMAREVNISHALLRSTIDYLRDFAGGGKLVAFPDRDSPPFVDAIWNSTNLTTTFDNVAKSLTNQIRNSSPQRQEGAAQRWVIHLHVKWAYLAYPVTMLAFGILYVVLIMIESTRLRLPAWKESALPTLMYGFDEATQRLLRRNQGYNGGKKEDTRVRFGSDGQDSTVRLLAA</sequence>